<evidence type="ECO:0000313" key="2">
    <source>
        <dbReference type="Proteomes" id="UP000192333"/>
    </source>
</evidence>
<dbReference type="RefSeq" id="WP_084118705.1">
    <property type="nucleotide sequence ID" value="NZ_LT838813.1"/>
</dbReference>
<dbReference type="AlphaFoldDB" id="A0A1W2GZ65"/>
<reference evidence="2" key="1">
    <citation type="submission" date="2017-04" db="EMBL/GenBank/DDBJ databases">
        <authorList>
            <person name="Varghese N."/>
            <person name="Submissions S."/>
        </authorList>
    </citation>
    <scope>NUCLEOTIDE SEQUENCE [LARGE SCALE GENOMIC DNA]</scope>
    <source>
        <strain evidence="2">DSM 16537</strain>
    </source>
</reference>
<organism evidence="1 2">
    <name type="scientific">Aquiflexum balticum DSM 16537</name>
    <dbReference type="NCBI Taxonomy" id="758820"/>
    <lineage>
        <taxon>Bacteria</taxon>
        <taxon>Pseudomonadati</taxon>
        <taxon>Bacteroidota</taxon>
        <taxon>Cytophagia</taxon>
        <taxon>Cytophagales</taxon>
        <taxon>Cyclobacteriaceae</taxon>
        <taxon>Aquiflexum</taxon>
    </lineage>
</organism>
<dbReference type="OrthoDB" id="978691at2"/>
<evidence type="ECO:0000313" key="1">
    <source>
        <dbReference type="EMBL" id="SMD41844.1"/>
    </source>
</evidence>
<dbReference type="STRING" id="758820.SAMN00777080_0376"/>
<name>A0A1W2GZ65_9BACT</name>
<proteinExistence type="predicted"/>
<sequence>MYLEFDQMPAHSRIWVYQSDRDFTPKETEWISSQLEVFCNQWNTHGSVMPTSFSIKFNQVIVFSVDESRLGASGCSIDSSVRILREIEEKLGINLLDQGKVGFLEEKDKLAVNSVFKIKESISSGKLQPETLVLNPLVREKRDLENKWLINAKDSWLNKFFAN</sequence>
<evidence type="ECO:0008006" key="3">
    <source>
        <dbReference type="Google" id="ProtNLM"/>
    </source>
</evidence>
<gene>
    <name evidence="1" type="ORF">SAMN00777080_0376</name>
</gene>
<protein>
    <recommendedName>
        <fullName evidence="3">ABC transporter ATPase</fullName>
    </recommendedName>
</protein>
<accession>A0A1W2GZ65</accession>
<dbReference type="Proteomes" id="UP000192333">
    <property type="component" value="Chromosome I"/>
</dbReference>
<keyword evidence="2" id="KW-1185">Reference proteome</keyword>
<dbReference type="EMBL" id="LT838813">
    <property type="protein sequence ID" value="SMD41844.1"/>
    <property type="molecule type" value="Genomic_DNA"/>
</dbReference>